<organism evidence="2 3">
    <name type="scientific">Pedobacter terrae</name>
    <dbReference type="NCBI Taxonomy" id="405671"/>
    <lineage>
        <taxon>Bacteria</taxon>
        <taxon>Pseudomonadati</taxon>
        <taxon>Bacteroidota</taxon>
        <taxon>Sphingobacteriia</taxon>
        <taxon>Sphingobacteriales</taxon>
        <taxon>Sphingobacteriaceae</taxon>
        <taxon>Pedobacter</taxon>
    </lineage>
</organism>
<proteinExistence type="predicted"/>
<protein>
    <submittedName>
        <fullName evidence="2">Uncharacterized protein</fullName>
    </submittedName>
</protein>
<dbReference type="AlphaFoldDB" id="A0A1G8CM71"/>
<evidence type="ECO:0000313" key="3">
    <source>
        <dbReference type="Proteomes" id="UP000199643"/>
    </source>
</evidence>
<accession>A0A1G8CM71</accession>
<keyword evidence="1" id="KW-0732">Signal</keyword>
<name>A0A1G8CM71_9SPHI</name>
<evidence type="ECO:0000256" key="1">
    <source>
        <dbReference type="SAM" id="SignalP"/>
    </source>
</evidence>
<dbReference type="Proteomes" id="UP000199643">
    <property type="component" value="Unassembled WGS sequence"/>
</dbReference>
<keyword evidence="3" id="KW-1185">Reference proteome</keyword>
<feature type="chain" id="PRO_5011729948" evidence="1">
    <location>
        <begin position="24"/>
        <end position="195"/>
    </location>
</feature>
<dbReference type="EMBL" id="FNCH01000025">
    <property type="protein sequence ID" value="SDH46667.1"/>
    <property type="molecule type" value="Genomic_DNA"/>
</dbReference>
<evidence type="ECO:0000313" key="2">
    <source>
        <dbReference type="EMBL" id="SDH46667.1"/>
    </source>
</evidence>
<reference evidence="3" key="1">
    <citation type="submission" date="2016-10" db="EMBL/GenBank/DDBJ databases">
        <authorList>
            <person name="Varghese N."/>
            <person name="Submissions S."/>
        </authorList>
    </citation>
    <scope>NUCLEOTIDE SEQUENCE [LARGE SCALE GENOMIC DNA]</scope>
    <source>
        <strain evidence="3">DSM 17933</strain>
    </source>
</reference>
<dbReference type="OrthoDB" id="761382at2"/>
<dbReference type="PROSITE" id="PS51257">
    <property type="entry name" value="PROKAR_LIPOPROTEIN"/>
    <property type="match status" value="1"/>
</dbReference>
<gene>
    <name evidence="2" type="ORF">SAMN05421827_12553</name>
</gene>
<feature type="signal peptide" evidence="1">
    <location>
        <begin position="1"/>
        <end position="23"/>
    </location>
</feature>
<dbReference type="RefSeq" id="WP_090503826.1">
    <property type="nucleotide sequence ID" value="NZ_FNCH01000025.1"/>
</dbReference>
<sequence length="195" mass="20056">MKNILSKVMVAASIIVLSMSACKKDPNAEKEVSGTGGTTIELAKGTAISSTGTVGTSVVTLNYIVGEKLFPSKVIPKLTVYYLANTQTSATAVSSSVRTILYTATNVSLAATATPAVGAPVVTAIGSYGNPNNIVWGLTYTFNLNQIGKGLFTVSNGAASQSRGTSIIIVAQDASNTTLAEYTFALSEFGLRTAS</sequence>